<evidence type="ECO:0000256" key="8">
    <source>
        <dbReference type="SAM" id="Phobius"/>
    </source>
</evidence>
<dbReference type="GO" id="GO:0001817">
    <property type="term" value="P:regulation of cytokine production"/>
    <property type="evidence" value="ECO:0007669"/>
    <property type="project" value="TreeGrafter"/>
</dbReference>
<dbReference type="AlphaFoldDB" id="A0A7N5ZUI7"/>
<dbReference type="InterPro" id="IPR013106">
    <property type="entry name" value="Ig_V-set"/>
</dbReference>
<evidence type="ECO:0000256" key="2">
    <source>
        <dbReference type="ARBA" id="ARBA00022729"/>
    </source>
</evidence>
<dbReference type="Ensembl" id="ENSATET00000046366.2">
    <property type="protein sequence ID" value="ENSATEP00000038504.1"/>
    <property type="gene ID" value="ENSATEG00000028664.2"/>
</dbReference>
<protein>
    <submittedName>
        <fullName evidence="10">Uncharacterized protein</fullName>
    </submittedName>
</protein>
<dbReference type="SMART" id="SM00409">
    <property type="entry name" value="IG"/>
    <property type="match status" value="1"/>
</dbReference>
<dbReference type="InterPro" id="IPR050504">
    <property type="entry name" value="IgSF_BTN/MOG"/>
</dbReference>
<feature type="transmembrane region" description="Helical" evidence="8">
    <location>
        <begin position="188"/>
        <end position="211"/>
    </location>
</feature>
<dbReference type="PANTHER" id="PTHR24100">
    <property type="entry name" value="BUTYROPHILIN"/>
    <property type="match status" value="1"/>
</dbReference>
<evidence type="ECO:0000256" key="6">
    <source>
        <dbReference type="ARBA" id="ARBA00023319"/>
    </source>
</evidence>
<feature type="compositionally biased region" description="Basic and acidic residues" evidence="7">
    <location>
        <begin position="161"/>
        <end position="172"/>
    </location>
</feature>
<dbReference type="GO" id="GO:1903037">
    <property type="term" value="P:regulation of leukocyte cell-cell adhesion"/>
    <property type="evidence" value="ECO:0007669"/>
    <property type="project" value="UniProtKB-ARBA"/>
</dbReference>
<dbReference type="RefSeq" id="XP_026225552.1">
    <property type="nucleotide sequence ID" value="XM_026369767.1"/>
</dbReference>
<feature type="chain" id="PRO_5043590812" evidence="9">
    <location>
        <begin position="20"/>
        <end position="248"/>
    </location>
</feature>
<evidence type="ECO:0000313" key="10">
    <source>
        <dbReference type="Ensembl" id="ENSATEP00000038504.1"/>
    </source>
</evidence>
<dbReference type="PROSITE" id="PS50835">
    <property type="entry name" value="IG_LIKE"/>
    <property type="match status" value="1"/>
</dbReference>
<dbReference type="GeneTree" id="ENSGT01050000244843"/>
<sequence length="248" mass="27472">MSSSFIIVVLLFIFSSAKGESLVIGSPQIIRAAPHDDVILPCHLDPPFNVEGLTVEWSKPDLKPDPSDRLSRVEYVHLYRDRREVTDMKLPSYVSRTSLFTDDLKHGNISLKISNVTLADTGRYRCFIPKLQSRVKESVVQLVVDLDFAKTSSPETPLHPGHNETGDPKDSTDDTADFTPGARSSLTILIPVMFSVILLTSVIGGLGGYFYKQQHEEQKQNLKLEGDLLDQQESGLLSGASCQDKDLT</sequence>
<reference evidence="10" key="1">
    <citation type="submission" date="2021-04" db="EMBL/GenBank/DDBJ databases">
        <authorList>
            <consortium name="Wellcome Sanger Institute Data Sharing"/>
        </authorList>
    </citation>
    <scope>NUCLEOTIDE SEQUENCE [LARGE SCALE GENOMIC DNA]</scope>
</reference>
<feature type="signal peptide" evidence="9">
    <location>
        <begin position="1"/>
        <end position="19"/>
    </location>
</feature>
<evidence type="ECO:0000256" key="3">
    <source>
        <dbReference type="ARBA" id="ARBA00023136"/>
    </source>
</evidence>
<keyword evidence="5" id="KW-0325">Glycoprotein</keyword>
<keyword evidence="4" id="KW-1015">Disulfide bond</keyword>
<dbReference type="InterPro" id="IPR036179">
    <property type="entry name" value="Ig-like_dom_sf"/>
</dbReference>
<evidence type="ECO:0000256" key="7">
    <source>
        <dbReference type="SAM" id="MobiDB-lite"/>
    </source>
</evidence>
<dbReference type="Pfam" id="PF07686">
    <property type="entry name" value="V-set"/>
    <property type="match status" value="1"/>
</dbReference>
<evidence type="ECO:0000313" key="11">
    <source>
        <dbReference type="Proteomes" id="UP000265040"/>
    </source>
</evidence>
<dbReference type="Gene3D" id="2.60.40.10">
    <property type="entry name" value="Immunoglobulins"/>
    <property type="match status" value="1"/>
</dbReference>
<dbReference type="GO" id="GO:0009897">
    <property type="term" value="C:external side of plasma membrane"/>
    <property type="evidence" value="ECO:0007669"/>
    <property type="project" value="TreeGrafter"/>
</dbReference>
<dbReference type="SUPFAM" id="SSF48726">
    <property type="entry name" value="Immunoglobulin"/>
    <property type="match status" value="1"/>
</dbReference>
<name>A0A7N5ZUI7_ANATE</name>
<keyword evidence="8" id="KW-0812">Transmembrane</keyword>
<keyword evidence="8" id="KW-1133">Transmembrane helix</keyword>
<evidence type="ECO:0000256" key="5">
    <source>
        <dbReference type="ARBA" id="ARBA00023180"/>
    </source>
</evidence>
<evidence type="ECO:0000256" key="1">
    <source>
        <dbReference type="ARBA" id="ARBA00004370"/>
    </source>
</evidence>
<dbReference type="InterPro" id="IPR007110">
    <property type="entry name" value="Ig-like_dom"/>
</dbReference>
<reference evidence="10" key="3">
    <citation type="submission" date="2025-09" db="UniProtKB">
        <authorList>
            <consortium name="Ensembl"/>
        </authorList>
    </citation>
    <scope>IDENTIFICATION</scope>
</reference>
<dbReference type="Proteomes" id="UP000265040">
    <property type="component" value="Chromosome 18"/>
</dbReference>
<reference evidence="10" key="2">
    <citation type="submission" date="2025-08" db="UniProtKB">
        <authorList>
            <consortium name="Ensembl"/>
        </authorList>
    </citation>
    <scope>IDENTIFICATION</scope>
</reference>
<evidence type="ECO:0000256" key="4">
    <source>
        <dbReference type="ARBA" id="ARBA00023157"/>
    </source>
</evidence>
<dbReference type="OrthoDB" id="9898017at2759"/>
<evidence type="ECO:0000256" key="9">
    <source>
        <dbReference type="SAM" id="SignalP"/>
    </source>
</evidence>
<dbReference type="InterPro" id="IPR003599">
    <property type="entry name" value="Ig_sub"/>
</dbReference>
<comment type="subcellular location">
    <subcellularLocation>
        <location evidence="1">Membrane</location>
    </subcellularLocation>
</comment>
<accession>A0A7N5ZUI7</accession>
<keyword evidence="2 9" id="KW-0732">Signal</keyword>
<dbReference type="InterPro" id="IPR013783">
    <property type="entry name" value="Ig-like_fold"/>
</dbReference>
<keyword evidence="6" id="KW-0393">Immunoglobulin domain</keyword>
<keyword evidence="11" id="KW-1185">Reference proteome</keyword>
<dbReference type="FunFam" id="2.60.40.10:FF:000142">
    <property type="entry name" value="V-set domain-containing T-cell activation inhibitor 1"/>
    <property type="match status" value="1"/>
</dbReference>
<dbReference type="PANTHER" id="PTHR24100:SF151">
    <property type="entry name" value="ICOS LIGAND"/>
    <property type="match status" value="1"/>
</dbReference>
<feature type="region of interest" description="Disordered" evidence="7">
    <location>
        <begin position="152"/>
        <end position="178"/>
    </location>
</feature>
<dbReference type="GO" id="GO:0050863">
    <property type="term" value="P:regulation of T cell activation"/>
    <property type="evidence" value="ECO:0007669"/>
    <property type="project" value="UniProtKB-ARBA"/>
</dbReference>
<organism evidence="10 11">
    <name type="scientific">Anabas testudineus</name>
    <name type="common">Climbing perch</name>
    <name type="synonym">Anthias testudineus</name>
    <dbReference type="NCBI Taxonomy" id="64144"/>
    <lineage>
        <taxon>Eukaryota</taxon>
        <taxon>Metazoa</taxon>
        <taxon>Chordata</taxon>
        <taxon>Craniata</taxon>
        <taxon>Vertebrata</taxon>
        <taxon>Euteleostomi</taxon>
        <taxon>Actinopterygii</taxon>
        <taxon>Neopterygii</taxon>
        <taxon>Teleostei</taxon>
        <taxon>Neoteleostei</taxon>
        <taxon>Acanthomorphata</taxon>
        <taxon>Anabantaria</taxon>
        <taxon>Anabantiformes</taxon>
        <taxon>Anabantoidei</taxon>
        <taxon>Anabantidae</taxon>
        <taxon>Anabas</taxon>
    </lineage>
</organism>
<keyword evidence="3 8" id="KW-0472">Membrane</keyword>
<proteinExistence type="predicted"/>
<dbReference type="GeneID" id="113168732"/>
<dbReference type="GO" id="GO:0050852">
    <property type="term" value="P:T cell receptor signaling pathway"/>
    <property type="evidence" value="ECO:0007669"/>
    <property type="project" value="TreeGrafter"/>
</dbReference>
<dbReference type="GO" id="GO:0005102">
    <property type="term" value="F:signaling receptor binding"/>
    <property type="evidence" value="ECO:0007669"/>
    <property type="project" value="TreeGrafter"/>
</dbReference>